<gene>
    <name evidence="3" type="ORF">COT78_01145</name>
</gene>
<evidence type="ECO:0000313" key="3">
    <source>
        <dbReference type="EMBL" id="PIS07826.1"/>
    </source>
</evidence>
<dbReference type="EMBL" id="PEZW01000009">
    <property type="protein sequence ID" value="PIS07826.1"/>
    <property type="molecule type" value="Genomic_DNA"/>
</dbReference>
<dbReference type="InterPro" id="IPR036591">
    <property type="entry name" value="YggU-like_sf"/>
</dbReference>
<dbReference type="PANTHER" id="PTHR13420:SF7">
    <property type="entry name" value="UPF0235 PROTEIN C15ORF40"/>
    <property type="match status" value="1"/>
</dbReference>
<dbReference type="Pfam" id="PF02594">
    <property type="entry name" value="DUF167"/>
    <property type="match status" value="1"/>
</dbReference>
<protein>
    <recommendedName>
        <fullName evidence="2">UPF0235 protein COT78_01145</fullName>
    </recommendedName>
</protein>
<organism evidence="3 4">
    <name type="scientific">Candidatus Berkelbacteria bacterium CG10_big_fil_rev_8_21_14_0_10_43_13</name>
    <dbReference type="NCBI Taxonomy" id="1974514"/>
    <lineage>
        <taxon>Bacteria</taxon>
        <taxon>Candidatus Berkelbacteria</taxon>
    </lineage>
</organism>
<dbReference type="Gene3D" id="3.30.1200.10">
    <property type="entry name" value="YggU-like"/>
    <property type="match status" value="1"/>
</dbReference>
<accession>A0A2H0W6W5</accession>
<dbReference type="NCBIfam" id="TIGR00251">
    <property type="entry name" value="DUF167 family protein"/>
    <property type="match status" value="1"/>
</dbReference>
<comment type="caution">
    <text evidence="3">The sequence shown here is derived from an EMBL/GenBank/DDBJ whole genome shotgun (WGS) entry which is preliminary data.</text>
</comment>
<evidence type="ECO:0000256" key="1">
    <source>
        <dbReference type="ARBA" id="ARBA00010364"/>
    </source>
</evidence>
<comment type="similarity">
    <text evidence="1 2">Belongs to the UPF0235 family.</text>
</comment>
<dbReference type="AlphaFoldDB" id="A0A2H0W6W5"/>
<reference evidence="4" key="1">
    <citation type="submission" date="2017-09" db="EMBL/GenBank/DDBJ databases">
        <title>Depth-based differentiation of microbial function through sediment-hosted aquifers and enrichment of novel symbionts in the deep terrestrial subsurface.</title>
        <authorList>
            <person name="Probst A.J."/>
            <person name="Ladd B."/>
            <person name="Jarett J.K."/>
            <person name="Geller-Mcgrath D.E."/>
            <person name="Sieber C.M.K."/>
            <person name="Emerson J.B."/>
            <person name="Anantharaman K."/>
            <person name="Thomas B.C."/>
            <person name="Malmstrom R."/>
            <person name="Stieglmeier M."/>
            <person name="Klingl A."/>
            <person name="Woyke T."/>
            <person name="Ryan C.M."/>
            <person name="Banfield J.F."/>
        </authorList>
    </citation>
    <scope>NUCLEOTIDE SEQUENCE [LARGE SCALE GENOMIC DNA]</scope>
</reference>
<evidence type="ECO:0000256" key="2">
    <source>
        <dbReference type="HAMAP-Rule" id="MF_00634"/>
    </source>
</evidence>
<dbReference type="PANTHER" id="PTHR13420">
    <property type="entry name" value="UPF0235 PROTEIN C15ORF40"/>
    <property type="match status" value="1"/>
</dbReference>
<dbReference type="HAMAP" id="MF_00634">
    <property type="entry name" value="UPF0235"/>
    <property type="match status" value="1"/>
</dbReference>
<name>A0A2H0W6W5_9BACT</name>
<sequence length="80" mass="9060">MKLVQTKYFISAIPNSKEDSVEEIGPNILRIKINARPIDGEANKRLIKILADYFKVAKSQIEIKAGTTFRQKIVLVSKND</sequence>
<evidence type="ECO:0000313" key="4">
    <source>
        <dbReference type="Proteomes" id="UP000231382"/>
    </source>
</evidence>
<dbReference type="InterPro" id="IPR003746">
    <property type="entry name" value="DUF167"/>
</dbReference>
<dbReference type="SMART" id="SM01152">
    <property type="entry name" value="DUF167"/>
    <property type="match status" value="1"/>
</dbReference>
<dbReference type="Proteomes" id="UP000231382">
    <property type="component" value="Unassembled WGS sequence"/>
</dbReference>
<proteinExistence type="inferred from homology"/>
<dbReference type="GO" id="GO:0005737">
    <property type="term" value="C:cytoplasm"/>
    <property type="evidence" value="ECO:0007669"/>
    <property type="project" value="TreeGrafter"/>
</dbReference>
<dbReference type="SUPFAM" id="SSF69786">
    <property type="entry name" value="YggU-like"/>
    <property type="match status" value="1"/>
</dbReference>